<feature type="compositionally biased region" description="Low complexity" evidence="1">
    <location>
        <begin position="43"/>
        <end position="55"/>
    </location>
</feature>
<dbReference type="Proteomes" id="UP001595833">
    <property type="component" value="Unassembled WGS sequence"/>
</dbReference>
<proteinExistence type="predicted"/>
<gene>
    <name evidence="2" type="ORF">ACFPFM_37665</name>
</gene>
<sequence>MEVRNETSGPVHGAVFQSASIGAVHLGPTSVPLRVAVRDPRRSSTTSWPTASPAAGGCSARSTSS</sequence>
<comment type="caution">
    <text evidence="2">The sequence shown here is derived from an EMBL/GenBank/DDBJ whole genome shotgun (WGS) entry which is preliminary data.</text>
</comment>
<keyword evidence="3" id="KW-1185">Reference proteome</keyword>
<dbReference type="EMBL" id="JBHSJB010000042">
    <property type="protein sequence ID" value="MFC5059477.1"/>
    <property type="molecule type" value="Genomic_DNA"/>
</dbReference>
<evidence type="ECO:0000313" key="3">
    <source>
        <dbReference type="Proteomes" id="UP001595833"/>
    </source>
</evidence>
<evidence type="ECO:0000313" key="2">
    <source>
        <dbReference type="EMBL" id="MFC5059477.1"/>
    </source>
</evidence>
<feature type="region of interest" description="Disordered" evidence="1">
    <location>
        <begin position="38"/>
        <end position="65"/>
    </location>
</feature>
<dbReference type="RefSeq" id="WP_344035603.1">
    <property type="nucleotide sequence ID" value="NZ_BAAAKE010000003.1"/>
</dbReference>
<reference evidence="3" key="1">
    <citation type="journal article" date="2019" name="Int. J. Syst. Evol. Microbiol.">
        <title>The Global Catalogue of Microorganisms (GCM) 10K type strain sequencing project: providing services to taxonomists for standard genome sequencing and annotation.</title>
        <authorList>
            <consortium name="The Broad Institute Genomics Platform"/>
            <consortium name="The Broad Institute Genome Sequencing Center for Infectious Disease"/>
            <person name="Wu L."/>
            <person name="Ma J."/>
        </authorList>
    </citation>
    <scope>NUCLEOTIDE SEQUENCE [LARGE SCALE GENOMIC DNA]</scope>
    <source>
        <strain evidence="3">KCTC 12848</strain>
    </source>
</reference>
<organism evidence="2 3">
    <name type="scientific">Saccharothrix xinjiangensis</name>
    <dbReference type="NCBI Taxonomy" id="204798"/>
    <lineage>
        <taxon>Bacteria</taxon>
        <taxon>Bacillati</taxon>
        <taxon>Actinomycetota</taxon>
        <taxon>Actinomycetes</taxon>
        <taxon>Pseudonocardiales</taxon>
        <taxon>Pseudonocardiaceae</taxon>
        <taxon>Saccharothrix</taxon>
    </lineage>
</organism>
<name>A0ABV9YCX2_9PSEU</name>
<protein>
    <submittedName>
        <fullName evidence="2">Uncharacterized protein</fullName>
    </submittedName>
</protein>
<accession>A0ABV9YCX2</accession>
<evidence type="ECO:0000256" key="1">
    <source>
        <dbReference type="SAM" id="MobiDB-lite"/>
    </source>
</evidence>